<sequence>MDRQRNHQHERYAVEIFQKSDDDHGAHPNDADDIDTEKFLHVHDLMQTFQYEKKQEQEHNKQKTKR</sequence>
<dbReference type="KEGG" id="sale:EPH95_12550"/>
<keyword evidence="2" id="KW-1185">Reference proteome</keyword>
<organism evidence="1 2">
    <name type="scientific">Salicibibacter halophilus</name>
    <dbReference type="NCBI Taxonomy" id="2502791"/>
    <lineage>
        <taxon>Bacteria</taxon>
        <taxon>Bacillati</taxon>
        <taxon>Bacillota</taxon>
        <taxon>Bacilli</taxon>
        <taxon>Bacillales</taxon>
        <taxon>Bacillaceae</taxon>
        <taxon>Salicibibacter</taxon>
    </lineage>
</organism>
<dbReference type="AlphaFoldDB" id="A0A514LJ76"/>
<dbReference type="Proteomes" id="UP000319756">
    <property type="component" value="Chromosome"/>
</dbReference>
<gene>
    <name evidence="1" type="ORF">EPH95_12550</name>
</gene>
<proteinExistence type="predicted"/>
<accession>A0A514LJ76</accession>
<reference evidence="2" key="1">
    <citation type="submission" date="2019-01" db="EMBL/GenBank/DDBJ databases">
        <title>Genomic analysis of Salicibibacter sp. NKC3-5.</title>
        <authorList>
            <person name="Oh Y.J."/>
        </authorList>
    </citation>
    <scope>NUCLEOTIDE SEQUENCE [LARGE SCALE GENOMIC DNA]</scope>
    <source>
        <strain evidence="2">NKC3-5</strain>
    </source>
</reference>
<evidence type="ECO:0000313" key="2">
    <source>
        <dbReference type="Proteomes" id="UP000319756"/>
    </source>
</evidence>
<evidence type="ECO:0000313" key="1">
    <source>
        <dbReference type="EMBL" id="QDI91904.1"/>
    </source>
</evidence>
<name>A0A514LJ76_9BACI</name>
<protein>
    <submittedName>
        <fullName evidence="1">Uncharacterized protein</fullName>
    </submittedName>
</protein>
<dbReference type="EMBL" id="CP035485">
    <property type="protein sequence ID" value="QDI91904.1"/>
    <property type="molecule type" value="Genomic_DNA"/>
</dbReference>